<gene>
    <name evidence="1" type="ORF">EFP01_049</name>
</gene>
<organism evidence="1 2">
    <name type="scientific">Enterococcus phage EFP01</name>
    <dbReference type="NCBI Taxonomy" id="1926594"/>
    <lineage>
        <taxon>Viruses</taxon>
        <taxon>Duplodnaviria</taxon>
        <taxon>Heunggongvirae</taxon>
        <taxon>Uroviricota</taxon>
        <taxon>Caudoviricetes</taxon>
        <taxon>Herelleviridae</taxon>
        <taxon>Brockvirinae</taxon>
        <taxon>Schiekvirus</taxon>
        <taxon>Schiekvirus EFP01</taxon>
    </lineage>
</organism>
<proteinExistence type="predicted"/>
<dbReference type="EMBL" id="KY549443">
    <property type="protein sequence ID" value="APZ81976.1"/>
    <property type="molecule type" value="Genomic_DNA"/>
</dbReference>
<reference evidence="2" key="1">
    <citation type="submission" date="2016-12" db="EMBL/GenBank/DDBJ databases">
        <authorList>
            <person name="Lee J.-H."/>
            <person name="Kim Y.-T."/>
            <person name="Kim J.-H."/>
            <person name="Ryu S.-R."/>
        </authorList>
    </citation>
    <scope>NUCLEOTIDE SEQUENCE [LARGE SCALE GENOMIC DNA]</scope>
</reference>
<dbReference type="GO" id="GO:0016740">
    <property type="term" value="F:transferase activity"/>
    <property type="evidence" value="ECO:0007669"/>
    <property type="project" value="UniProtKB-KW"/>
</dbReference>
<name>A0A288TXS9_9CAUD</name>
<sequence>MEFAEYFNKMQEHYAKGETIEVEKLIKSDGSKLVTYAEFEDALATVAQITTLAIEEAFQAQEAKFGLVLKTLREQKVISEDTEKAILAEFNNINELMEDDINE</sequence>
<evidence type="ECO:0000313" key="2">
    <source>
        <dbReference type="Proteomes" id="UP000224269"/>
    </source>
</evidence>
<protein>
    <submittedName>
        <fullName evidence="1">Putative phosphotransferase/anion transport protein</fullName>
    </submittedName>
</protein>
<keyword evidence="2" id="KW-1185">Reference proteome</keyword>
<accession>A0A288TXS9</accession>
<keyword evidence="1" id="KW-0808">Transferase</keyword>
<dbReference type="Proteomes" id="UP000224269">
    <property type="component" value="Segment"/>
</dbReference>
<evidence type="ECO:0000313" key="1">
    <source>
        <dbReference type="EMBL" id="APZ81976.1"/>
    </source>
</evidence>